<evidence type="ECO:0000313" key="2">
    <source>
        <dbReference type="EMBL" id="BBO69225.1"/>
    </source>
</evidence>
<dbReference type="GO" id="GO:0035438">
    <property type="term" value="F:cyclic-di-GMP binding"/>
    <property type="evidence" value="ECO:0007669"/>
    <property type="project" value="InterPro"/>
</dbReference>
<organism evidence="2 3">
    <name type="scientific">Desulfosarcina alkanivorans</name>
    <dbReference type="NCBI Taxonomy" id="571177"/>
    <lineage>
        <taxon>Bacteria</taxon>
        <taxon>Pseudomonadati</taxon>
        <taxon>Thermodesulfobacteriota</taxon>
        <taxon>Desulfobacteria</taxon>
        <taxon>Desulfobacterales</taxon>
        <taxon>Desulfosarcinaceae</taxon>
        <taxon>Desulfosarcina</taxon>
    </lineage>
</organism>
<dbReference type="AlphaFoldDB" id="A0A5K7YLD2"/>
<feature type="domain" description="PilZ" evidence="1">
    <location>
        <begin position="55"/>
        <end position="148"/>
    </location>
</feature>
<name>A0A5K7YLD2_9BACT</name>
<dbReference type="OrthoDB" id="5511523at2"/>
<evidence type="ECO:0000313" key="3">
    <source>
        <dbReference type="Proteomes" id="UP000427906"/>
    </source>
</evidence>
<dbReference type="RefSeq" id="WP_155317290.1">
    <property type="nucleotide sequence ID" value="NZ_AP021874.1"/>
</dbReference>
<accession>A0A5K7YLD2</accession>
<sequence length="158" mass="17580">MDQIVFISSSNTATFNCPQCGKAKTADVSQYATTEKKIMVNCTCTCGHQFRCQLEKRKQYRKGSDLPGRFTLLGERGAEDTGLVKVVDISTTGLKLKMTVPRAFPIGATLLIEFRLDDRKRTPMEKRVIVRNVSGLFVGASFHPNEPDDPALGFYLMP</sequence>
<gene>
    <name evidence="2" type="ORF">DSCA_31550</name>
</gene>
<protein>
    <recommendedName>
        <fullName evidence="1">PilZ domain-containing protein</fullName>
    </recommendedName>
</protein>
<dbReference type="EMBL" id="AP021874">
    <property type="protein sequence ID" value="BBO69225.1"/>
    <property type="molecule type" value="Genomic_DNA"/>
</dbReference>
<dbReference type="Pfam" id="PF07238">
    <property type="entry name" value="PilZ"/>
    <property type="match status" value="1"/>
</dbReference>
<dbReference type="SUPFAM" id="SSF141371">
    <property type="entry name" value="PilZ domain-like"/>
    <property type="match status" value="1"/>
</dbReference>
<dbReference type="KEGG" id="dalk:DSCA_31550"/>
<dbReference type="Proteomes" id="UP000427906">
    <property type="component" value="Chromosome"/>
</dbReference>
<proteinExistence type="predicted"/>
<keyword evidence="3" id="KW-1185">Reference proteome</keyword>
<reference evidence="2 3" key="1">
    <citation type="submission" date="2019-11" db="EMBL/GenBank/DDBJ databases">
        <title>Comparative genomics of hydrocarbon-degrading Desulfosarcina strains.</title>
        <authorList>
            <person name="Watanabe M."/>
            <person name="Kojima H."/>
            <person name="Fukui M."/>
        </authorList>
    </citation>
    <scope>NUCLEOTIDE SEQUENCE [LARGE SCALE GENOMIC DNA]</scope>
    <source>
        <strain evidence="2 3">PL12</strain>
    </source>
</reference>
<evidence type="ECO:0000259" key="1">
    <source>
        <dbReference type="Pfam" id="PF07238"/>
    </source>
</evidence>
<dbReference type="InterPro" id="IPR009875">
    <property type="entry name" value="PilZ_domain"/>
</dbReference>